<name>A0A381U8E1_9ZZZZ</name>
<dbReference type="GO" id="GO:0006508">
    <property type="term" value="P:proteolysis"/>
    <property type="evidence" value="ECO:0007669"/>
    <property type="project" value="InterPro"/>
</dbReference>
<dbReference type="Gene3D" id="3.40.50.1820">
    <property type="entry name" value="alpha/beta hydrolase"/>
    <property type="match status" value="1"/>
</dbReference>
<dbReference type="SUPFAM" id="SSF53474">
    <property type="entry name" value="alpha/beta-Hydrolases"/>
    <property type="match status" value="1"/>
</dbReference>
<sequence>MIEGIFGIDKEIDGKPVKLMYVETWDGLYTAVGLRIPEGKGPFPLVLFAYGNGGGGMTWIEDAYQNKAYTINKFVEAGYASAWIRYRSEVELGYNNGGPLIRDTRQGRDLFNRSPLEYEDEISVVEQLKSLAVIDSEKVGLVGMSHGGEMALKIISEYHGLKAVVASEPAAHEYLCLNPDKTAFINEETQLRNIEEMEMFELEKVLKRIDLRIAEKRISEISTPSFIMGRNGDHLQGIFMAVFDLLKQSGKDSEWKTYNHDLHGFLFPGKNSNGEYQVDKIQVEAIEDTLIFMDRHLKQRD</sequence>
<evidence type="ECO:0000313" key="2">
    <source>
        <dbReference type="EMBL" id="SVA24244.1"/>
    </source>
</evidence>
<dbReference type="AlphaFoldDB" id="A0A381U8E1"/>
<protein>
    <recommendedName>
        <fullName evidence="1">Peptidase S9 prolyl oligopeptidase catalytic domain-containing protein</fullName>
    </recommendedName>
</protein>
<dbReference type="InterPro" id="IPR001375">
    <property type="entry name" value="Peptidase_S9_cat"/>
</dbReference>
<dbReference type="Pfam" id="PF00326">
    <property type="entry name" value="Peptidase_S9"/>
    <property type="match status" value="1"/>
</dbReference>
<dbReference type="GO" id="GO:0008236">
    <property type="term" value="F:serine-type peptidase activity"/>
    <property type="evidence" value="ECO:0007669"/>
    <property type="project" value="InterPro"/>
</dbReference>
<proteinExistence type="predicted"/>
<organism evidence="2">
    <name type="scientific">marine metagenome</name>
    <dbReference type="NCBI Taxonomy" id="408172"/>
    <lineage>
        <taxon>unclassified sequences</taxon>
        <taxon>metagenomes</taxon>
        <taxon>ecological metagenomes</taxon>
    </lineage>
</organism>
<reference evidence="2" key="1">
    <citation type="submission" date="2018-05" db="EMBL/GenBank/DDBJ databases">
        <authorList>
            <person name="Lanie J.A."/>
            <person name="Ng W.-L."/>
            <person name="Kazmierczak K.M."/>
            <person name="Andrzejewski T.M."/>
            <person name="Davidsen T.M."/>
            <person name="Wayne K.J."/>
            <person name="Tettelin H."/>
            <person name="Glass J.I."/>
            <person name="Rusch D."/>
            <person name="Podicherti R."/>
            <person name="Tsui H.-C.T."/>
            <person name="Winkler M.E."/>
        </authorList>
    </citation>
    <scope>NUCLEOTIDE SEQUENCE</scope>
</reference>
<accession>A0A381U8E1</accession>
<evidence type="ECO:0000259" key="1">
    <source>
        <dbReference type="Pfam" id="PF00326"/>
    </source>
</evidence>
<feature type="domain" description="Peptidase S9 prolyl oligopeptidase catalytic" evidence="1">
    <location>
        <begin position="117"/>
        <end position="271"/>
    </location>
</feature>
<dbReference type="InterPro" id="IPR029058">
    <property type="entry name" value="AB_hydrolase_fold"/>
</dbReference>
<dbReference type="EMBL" id="UINC01005898">
    <property type="protein sequence ID" value="SVA24244.1"/>
    <property type="molecule type" value="Genomic_DNA"/>
</dbReference>
<gene>
    <name evidence="2" type="ORF">METZ01_LOCUS77098</name>
</gene>